<evidence type="ECO:0000313" key="1">
    <source>
        <dbReference type="EMBL" id="MDC0713777.1"/>
    </source>
</evidence>
<organism evidence="1 2">
    <name type="scientific">Stigmatella ashevillensis</name>
    <dbReference type="NCBI Taxonomy" id="2995309"/>
    <lineage>
        <taxon>Bacteria</taxon>
        <taxon>Pseudomonadati</taxon>
        <taxon>Myxococcota</taxon>
        <taxon>Myxococcia</taxon>
        <taxon>Myxococcales</taxon>
        <taxon>Cystobacterineae</taxon>
        <taxon>Archangiaceae</taxon>
        <taxon>Stigmatella</taxon>
    </lineage>
</organism>
<proteinExistence type="predicted"/>
<dbReference type="Proteomes" id="UP001221838">
    <property type="component" value="Unassembled WGS sequence"/>
</dbReference>
<reference evidence="1 2" key="1">
    <citation type="submission" date="2022-11" db="EMBL/GenBank/DDBJ databases">
        <title>Minimal conservation of predation-associated metabolite biosynthetic gene clusters underscores biosynthetic potential of Myxococcota including descriptions for ten novel species: Archangium lansinium sp. nov., Myxococcus landrumus sp. nov., Nannocystis bai.</title>
        <authorList>
            <person name="Ahearne A."/>
            <person name="Stevens C."/>
            <person name="Dowd S."/>
        </authorList>
    </citation>
    <scope>NUCLEOTIDE SEQUENCE [LARGE SCALE GENOMIC DNA]</scope>
    <source>
        <strain evidence="1 2">NCWAL01</strain>
    </source>
</reference>
<comment type="caution">
    <text evidence="1">The sequence shown here is derived from an EMBL/GenBank/DDBJ whole genome shotgun (WGS) entry which is preliminary data.</text>
</comment>
<dbReference type="RefSeq" id="WP_272144193.1">
    <property type="nucleotide sequence ID" value="NZ_JAQNDM010000002.1"/>
</dbReference>
<name>A0ABT5DN34_9BACT</name>
<sequence>MNGYNSGSLVPDGATHLFFTELELLRRVASLVPPTQAERLF</sequence>
<evidence type="ECO:0008006" key="3">
    <source>
        <dbReference type="Google" id="ProtNLM"/>
    </source>
</evidence>
<accession>A0ABT5DN34</accession>
<dbReference type="EMBL" id="JAQNDM010000002">
    <property type="protein sequence ID" value="MDC0713777.1"/>
    <property type="molecule type" value="Genomic_DNA"/>
</dbReference>
<gene>
    <name evidence="1" type="ORF">POL68_35250</name>
</gene>
<protein>
    <recommendedName>
        <fullName evidence="3">Transposase</fullName>
    </recommendedName>
</protein>
<evidence type="ECO:0000313" key="2">
    <source>
        <dbReference type="Proteomes" id="UP001221838"/>
    </source>
</evidence>
<keyword evidence="2" id="KW-1185">Reference proteome</keyword>